<feature type="domain" description="Helix-hairpin-helix DNA-binding motif class 1" evidence="2">
    <location>
        <begin position="101"/>
        <end position="120"/>
    </location>
</feature>
<feature type="domain" description="Helix-hairpin-helix DNA-binding motif class 1" evidence="2">
    <location>
        <begin position="72"/>
        <end position="91"/>
    </location>
</feature>
<dbReference type="InterPro" id="IPR010994">
    <property type="entry name" value="RuvA_2-like"/>
</dbReference>
<dbReference type="GO" id="GO:0006281">
    <property type="term" value="P:DNA repair"/>
    <property type="evidence" value="ECO:0007669"/>
    <property type="project" value="InterPro"/>
</dbReference>
<feature type="transmembrane region" description="Helical" evidence="1">
    <location>
        <begin position="16"/>
        <end position="35"/>
    </location>
</feature>
<gene>
    <name evidence="3" type="ORF">C3F09_04495</name>
</gene>
<dbReference type="EMBL" id="PQAP01000042">
    <property type="protein sequence ID" value="PWB74033.1"/>
    <property type="molecule type" value="Genomic_DNA"/>
</dbReference>
<dbReference type="GO" id="GO:0003677">
    <property type="term" value="F:DNA binding"/>
    <property type="evidence" value="ECO:0007669"/>
    <property type="project" value="InterPro"/>
</dbReference>
<evidence type="ECO:0000259" key="2">
    <source>
        <dbReference type="SMART" id="SM00278"/>
    </source>
</evidence>
<name>A0A855X3Y1_9BACT</name>
<dbReference type="PANTHER" id="PTHR21180">
    <property type="entry name" value="ENDONUCLEASE/EXONUCLEASE/PHOSPHATASE FAMILY DOMAIN-CONTAINING PROTEIN 1"/>
    <property type="match status" value="1"/>
</dbReference>
<comment type="caution">
    <text evidence="3">The sequence shown here is derived from an EMBL/GenBank/DDBJ whole genome shotgun (WGS) entry which is preliminary data.</text>
</comment>
<accession>A0A855X3Y1</accession>
<dbReference type="AlphaFoldDB" id="A0A855X3Y1"/>
<dbReference type="InterPro" id="IPR003583">
    <property type="entry name" value="Hlx-hairpin-Hlx_DNA-bd_motif"/>
</dbReference>
<dbReference type="Gene3D" id="1.10.150.320">
    <property type="entry name" value="Photosystem II 12 kDa extrinsic protein"/>
    <property type="match status" value="1"/>
</dbReference>
<keyword evidence="1" id="KW-0812">Transmembrane</keyword>
<proteinExistence type="predicted"/>
<organism evidence="3 4">
    <name type="scientific">candidate division GN15 bacterium</name>
    <dbReference type="NCBI Taxonomy" id="2072418"/>
    <lineage>
        <taxon>Bacteria</taxon>
        <taxon>candidate division GN15</taxon>
    </lineage>
</organism>
<dbReference type="PANTHER" id="PTHR21180:SF32">
    <property type="entry name" value="ENDONUCLEASE_EXONUCLEASE_PHOSPHATASE FAMILY DOMAIN-CONTAINING PROTEIN 1"/>
    <property type="match status" value="1"/>
</dbReference>
<keyword evidence="1" id="KW-0472">Membrane</keyword>
<sequence length="125" mass="14163">MLERVNQFFDFSSAQLRALALLTSFALVLTGYLFVRAHTMPTPQTPSLPVFLGDEEKYVGLFVLDPNTAPIDSLELLPGIGRILADRIVEYRAVKPFRQEIDITEVKGIGPKLYERIKPYLRVKP</sequence>
<keyword evidence="1" id="KW-1133">Transmembrane helix</keyword>
<dbReference type="Pfam" id="PF12836">
    <property type="entry name" value="HHH_3"/>
    <property type="match status" value="1"/>
</dbReference>
<dbReference type="SUPFAM" id="SSF47781">
    <property type="entry name" value="RuvA domain 2-like"/>
    <property type="match status" value="1"/>
</dbReference>
<dbReference type="InterPro" id="IPR051675">
    <property type="entry name" value="Endo/Exo/Phosphatase_dom_1"/>
</dbReference>
<dbReference type="Proteomes" id="UP000250918">
    <property type="component" value="Unassembled WGS sequence"/>
</dbReference>
<dbReference type="SMART" id="SM00278">
    <property type="entry name" value="HhH1"/>
    <property type="match status" value="2"/>
</dbReference>
<protein>
    <recommendedName>
        <fullName evidence="2">Helix-hairpin-helix DNA-binding motif class 1 domain-containing protein</fullName>
    </recommendedName>
</protein>
<reference evidence="3 4" key="1">
    <citation type="journal article" date="2018" name="ISME J.">
        <title>A methanotrophic archaeon couples anaerobic oxidation of methane to Fe(III) reduction.</title>
        <authorList>
            <person name="Cai C."/>
            <person name="Leu A.O."/>
            <person name="Xie G.J."/>
            <person name="Guo J."/>
            <person name="Feng Y."/>
            <person name="Zhao J.X."/>
            <person name="Tyson G.W."/>
            <person name="Yuan Z."/>
            <person name="Hu S."/>
        </authorList>
    </citation>
    <scope>NUCLEOTIDE SEQUENCE [LARGE SCALE GENOMIC DNA]</scope>
    <source>
        <strain evidence="3">FeB_12</strain>
    </source>
</reference>
<evidence type="ECO:0000313" key="4">
    <source>
        <dbReference type="Proteomes" id="UP000250918"/>
    </source>
</evidence>
<evidence type="ECO:0000256" key="1">
    <source>
        <dbReference type="SAM" id="Phobius"/>
    </source>
</evidence>
<evidence type="ECO:0000313" key="3">
    <source>
        <dbReference type="EMBL" id="PWB74033.1"/>
    </source>
</evidence>